<evidence type="ECO:0000313" key="2">
    <source>
        <dbReference type="Proteomes" id="UP000028868"/>
    </source>
</evidence>
<reference evidence="1 2" key="2">
    <citation type="submission" date="2014-05" db="EMBL/GenBank/DDBJ databases">
        <title>Draft genome sequence of Halobacillus karajensis HK-03.</title>
        <authorList>
            <person name="Khelaifia S."/>
            <person name="Croce O."/>
            <person name="Lagier J.C."/>
            <person name="Raoult D."/>
        </authorList>
    </citation>
    <scope>NUCLEOTIDE SEQUENCE [LARGE SCALE GENOMIC DNA]</scope>
    <source>
        <strain evidence="1 2">HD-03</strain>
    </source>
</reference>
<name>A0A024P8T6_9BACI</name>
<protein>
    <submittedName>
        <fullName evidence="1">Uncharacterized protein</fullName>
    </submittedName>
</protein>
<comment type="caution">
    <text evidence="1">The sequence shown here is derived from an EMBL/GenBank/DDBJ whole genome shotgun (WGS) entry which is preliminary data.</text>
</comment>
<organism evidence="1 2">
    <name type="scientific">Halobacillus karajensis</name>
    <dbReference type="NCBI Taxonomy" id="195088"/>
    <lineage>
        <taxon>Bacteria</taxon>
        <taxon>Bacillati</taxon>
        <taxon>Bacillota</taxon>
        <taxon>Bacilli</taxon>
        <taxon>Bacillales</taxon>
        <taxon>Bacillaceae</taxon>
        <taxon>Halobacillus</taxon>
    </lineage>
</organism>
<proteinExistence type="predicted"/>
<sequence>MISFNLMNEKNNKTINRGVWEVGEKIPFLLEVKLVESSKGSGEPGVRLKMIAKRKS</sequence>
<reference evidence="2" key="1">
    <citation type="submission" date="2014-03" db="EMBL/GenBank/DDBJ databases">
        <authorList>
            <person name="Urmite Genomes U."/>
        </authorList>
    </citation>
    <scope>NUCLEOTIDE SEQUENCE [LARGE SCALE GENOMIC DNA]</scope>
    <source>
        <strain evidence="2">HD-03</strain>
    </source>
</reference>
<accession>A0A024P8T6</accession>
<evidence type="ECO:0000313" key="1">
    <source>
        <dbReference type="EMBL" id="CDQ24752.1"/>
    </source>
</evidence>
<dbReference type="Proteomes" id="UP000028868">
    <property type="component" value="Unassembled WGS sequence"/>
</dbReference>
<dbReference type="AlphaFoldDB" id="A0A024P8T6"/>
<dbReference type="EMBL" id="CCDI010000004">
    <property type="protein sequence ID" value="CDQ24752.1"/>
    <property type="molecule type" value="Genomic_DNA"/>
</dbReference>
<gene>
    <name evidence="1" type="ORF">BN983_03049</name>
</gene>
<keyword evidence="2" id="KW-1185">Reference proteome</keyword>